<comment type="subcellular location">
    <subcellularLocation>
        <location evidence="9">Cytoplasm</location>
    </subcellularLocation>
</comment>
<dbReference type="Pfam" id="PF00035">
    <property type="entry name" value="dsrm"/>
    <property type="match status" value="1"/>
</dbReference>
<evidence type="ECO:0000256" key="9">
    <source>
        <dbReference type="HAMAP-Rule" id="MF_00104"/>
    </source>
</evidence>
<keyword evidence="9" id="KW-0479">Metal-binding</keyword>
<keyword evidence="9" id="KW-0819">tRNA processing</keyword>
<dbReference type="NCBIfam" id="TIGR02191">
    <property type="entry name" value="RNaseIII"/>
    <property type="match status" value="1"/>
</dbReference>
<evidence type="ECO:0000256" key="6">
    <source>
        <dbReference type="ARBA" id="ARBA00022759"/>
    </source>
</evidence>
<dbReference type="CDD" id="cd00593">
    <property type="entry name" value="RIBOc"/>
    <property type="match status" value="1"/>
</dbReference>
<keyword evidence="6 9" id="KW-0255">Endonuclease</keyword>
<evidence type="ECO:0000313" key="12">
    <source>
        <dbReference type="EMBL" id="HET98569.1"/>
    </source>
</evidence>
<evidence type="ECO:0000256" key="7">
    <source>
        <dbReference type="ARBA" id="ARBA00022801"/>
    </source>
</evidence>
<keyword evidence="9" id="KW-0963">Cytoplasm</keyword>
<dbReference type="GO" id="GO:0008033">
    <property type="term" value="P:tRNA processing"/>
    <property type="evidence" value="ECO:0007669"/>
    <property type="project" value="UniProtKB-KW"/>
</dbReference>
<dbReference type="AlphaFoldDB" id="A0A7C2XH13"/>
<evidence type="ECO:0000256" key="2">
    <source>
        <dbReference type="ARBA" id="ARBA00010183"/>
    </source>
</evidence>
<feature type="binding site" evidence="9">
    <location>
        <position position="46"/>
    </location>
    <ligand>
        <name>Mg(2+)</name>
        <dbReference type="ChEBI" id="CHEBI:18420"/>
    </ligand>
</feature>
<dbReference type="Pfam" id="PF14622">
    <property type="entry name" value="Ribonucleas_3_3"/>
    <property type="match status" value="1"/>
</dbReference>
<keyword evidence="3 9" id="KW-0698">rRNA processing</keyword>
<reference evidence="12" key="1">
    <citation type="journal article" date="2020" name="mSystems">
        <title>Genome- and Community-Level Interaction Insights into Carbon Utilization and Element Cycling Functions of Hydrothermarchaeota in Hydrothermal Sediment.</title>
        <authorList>
            <person name="Zhou Z."/>
            <person name="Liu Y."/>
            <person name="Xu W."/>
            <person name="Pan J."/>
            <person name="Luo Z.H."/>
            <person name="Li M."/>
        </authorList>
    </citation>
    <scope>NUCLEOTIDE SEQUENCE [LARGE SCALE GENOMIC DNA]</scope>
    <source>
        <strain evidence="12">SpSt-1224</strain>
    </source>
</reference>
<dbReference type="HAMAP" id="MF_00104">
    <property type="entry name" value="RNase_III"/>
    <property type="match status" value="1"/>
</dbReference>
<keyword evidence="5 9" id="KW-0540">Nuclease</keyword>
<feature type="active site" evidence="9">
    <location>
        <position position="122"/>
    </location>
</feature>
<dbReference type="InterPro" id="IPR036389">
    <property type="entry name" value="RNase_III_sf"/>
</dbReference>
<dbReference type="PANTHER" id="PTHR11207">
    <property type="entry name" value="RIBONUCLEASE III"/>
    <property type="match status" value="1"/>
</dbReference>
<dbReference type="SUPFAM" id="SSF69065">
    <property type="entry name" value="RNase III domain-like"/>
    <property type="match status" value="1"/>
</dbReference>
<dbReference type="PROSITE" id="PS00517">
    <property type="entry name" value="RNASE_3_1"/>
    <property type="match status" value="1"/>
</dbReference>
<dbReference type="GO" id="GO:0006397">
    <property type="term" value="P:mRNA processing"/>
    <property type="evidence" value="ECO:0007669"/>
    <property type="project" value="UniProtKB-UniRule"/>
</dbReference>
<evidence type="ECO:0000256" key="4">
    <source>
        <dbReference type="ARBA" id="ARBA00022664"/>
    </source>
</evidence>
<comment type="catalytic activity">
    <reaction evidence="1 9">
        <text>Endonucleolytic cleavage to 5'-phosphomonoester.</text>
        <dbReference type="EC" id="3.1.26.3"/>
    </reaction>
</comment>
<gene>
    <name evidence="9 12" type="primary">rnc</name>
    <name evidence="12" type="ORF">ENN98_07785</name>
</gene>
<dbReference type="GO" id="GO:0019843">
    <property type="term" value="F:rRNA binding"/>
    <property type="evidence" value="ECO:0007669"/>
    <property type="project" value="UniProtKB-KW"/>
</dbReference>
<evidence type="ECO:0000259" key="11">
    <source>
        <dbReference type="PROSITE" id="PS50142"/>
    </source>
</evidence>
<dbReference type="GO" id="GO:0005737">
    <property type="term" value="C:cytoplasm"/>
    <property type="evidence" value="ECO:0007669"/>
    <property type="project" value="UniProtKB-SubCell"/>
</dbReference>
<comment type="function">
    <text evidence="9">Digests double-stranded RNA. Involved in the processing of primary rRNA transcript to yield the immediate precursors to the large and small rRNAs (23S and 16S). Processes some mRNAs, and tRNAs when they are encoded in the rRNA operon. Processes pre-crRNA and tracrRNA of type II CRISPR loci if present in the organism.</text>
</comment>
<feature type="binding site" evidence="9">
    <location>
        <position position="122"/>
    </location>
    <ligand>
        <name>Mg(2+)</name>
        <dbReference type="ChEBI" id="CHEBI:18420"/>
    </ligand>
</feature>
<comment type="cofactor">
    <cofactor evidence="9">
        <name>Mg(2+)</name>
        <dbReference type="ChEBI" id="CHEBI:18420"/>
    </cofactor>
</comment>
<sequence>MQEAVATLERCLAYRFGRPELLARALVHSSWAAEQGEPEENNERLEFLGDAVVDLAVAALLYEYYPAMREGDLSRRRAALVNESHLALLAGEIGLAPLLLLGRGEERGGGRGKPSILAAAFEAVIGAVYLDGGYPAAHALLGRLFAPWVADPPPLGQSDSKSALQEILQERYGATPEYRLEGEEGPAHERRFTVAVIFRGQVLGRGVAGRKKEAERRAAVQALAGLEKKDGSVLARGDLLC</sequence>
<dbReference type="GO" id="GO:0004525">
    <property type="term" value="F:ribonuclease III activity"/>
    <property type="evidence" value="ECO:0007669"/>
    <property type="project" value="UniProtKB-UniRule"/>
</dbReference>
<proteinExistence type="inferred from homology"/>
<keyword evidence="4 9" id="KW-0507">mRNA processing</keyword>
<organism evidence="12">
    <name type="scientific">Desulfurivibrio alkaliphilus</name>
    <dbReference type="NCBI Taxonomy" id="427923"/>
    <lineage>
        <taxon>Bacteria</taxon>
        <taxon>Pseudomonadati</taxon>
        <taxon>Thermodesulfobacteriota</taxon>
        <taxon>Desulfobulbia</taxon>
        <taxon>Desulfobulbales</taxon>
        <taxon>Desulfobulbaceae</taxon>
        <taxon>Desulfurivibrio</taxon>
    </lineage>
</organism>
<dbReference type="PROSITE" id="PS50142">
    <property type="entry name" value="RNASE_3_2"/>
    <property type="match status" value="1"/>
</dbReference>
<dbReference type="GO" id="GO:0003725">
    <property type="term" value="F:double-stranded RNA binding"/>
    <property type="evidence" value="ECO:0007669"/>
    <property type="project" value="TreeGrafter"/>
</dbReference>
<comment type="similarity">
    <text evidence="2">Belongs to the ribonuclease III family.</text>
</comment>
<comment type="caution">
    <text evidence="12">The sequence shown here is derived from an EMBL/GenBank/DDBJ whole genome shotgun (WGS) entry which is preliminary data.</text>
</comment>
<dbReference type="GO" id="GO:0046872">
    <property type="term" value="F:metal ion binding"/>
    <property type="evidence" value="ECO:0007669"/>
    <property type="project" value="UniProtKB-KW"/>
</dbReference>
<dbReference type="CDD" id="cd10845">
    <property type="entry name" value="DSRM_RNAse_III_family"/>
    <property type="match status" value="1"/>
</dbReference>
<dbReference type="InterPro" id="IPR014720">
    <property type="entry name" value="dsRBD_dom"/>
</dbReference>
<dbReference type="GO" id="GO:0006364">
    <property type="term" value="P:rRNA processing"/>
    <property type="evidence" value="ECO:0007669"/>
    <property type="project" value="UniProtKB-UniRule"/>
</dbReference>
<evidence type="ECO:0000256" key="1">
    <source>
        <dbReference type="ARBA" id="ARBA00000109"/>
    </source>
</evidence>
<dbReference type="EMBL" id="DSDS01000175">
    <property type="protein sequence ID" value="HET98569.1"/>
    <property type="molecule type" value="Genomic_DNA"/>
</dbReference>
<name>A0A7C2XH13_9BACT</name>
<dbReference type="Proteomes" id="UP000885986">
    <property type="component" value="Unassembled WGS sequence"/>
</dbReference>
<dbReference type="InterPro" id="IPR011907">
    <property type="entry name" value="RNase_III"/>
</dbReference>
<comment type="subunit">
    <text evidence="9">Homodimer.</text>
</comment>
<accession>A0A7C2XH13</accession>
<evidence type="ECO:0000256" key="5">
    <source>
        <dbReference type="ARBA" id="ARBA00022722"/>
    </source>
</evidence>
<dbReference type="SMART" id="SM00535">
    <property type="entry name" value="RIBOc"/>
    <property type="match status" value="1"/>
</dbReference>
<dbReference type="FunFam" id="1.10.1520.10:FF:000001">
    <property type="entry name" value="Ribonuclease 3"/>
    <property type="match status" value="1"/>
</dbReference>
<comment type="caution">
    <text evidence="9">Lacks conserved residue(s) required for the propagation of feature annotation.</text>
</comment>
<feature type="active site" evidence="9">
    <location>
        <position position="50"/>
    </location>
</feature>
<dbReference type="InterPro" id="IPR000999">
    <property type="entry name" value="RNase_III_dom"/>
</dbReference>
<dbReference type="EC" id="3.1.26.3" evidence="9"/>
<evidence type="ECO:0000256" key="8">
    <source>
        <dbReference type="ARBA" id="ARBA00022884"/>
    </source>
</evidence>
<keyword evidence="8 9" id="KW-0694">RNA-binding</keyword>
<dbReference type="Gene3D" id="1.10.1520.10">
    <property type="entry name" value="Ribonuclease III domain"/>
    <property type="match status" value="1"/>
</dbReference>
<protein>
    <recommendedName>
        <fullName evidence="9">Ribonuclease 3</fullName>
        <ecNumber evidence="9">3.1.26.3</ecNumber>
    </recommendedName>
    <alternativeName>
        <fullName evidence="9">Ribonuclease III</fullName>
        <shortName evidence="9">RNase III</shortName>
    </alternativeName>
</protein>
<keyword evidence="9" id="KW-0460">Magnesium</keyword>
<dbReference type="GO" id="GO:0010468">
    <property type="term" value="P:regulation of gene expression"/>
    <property type="evidence" value="ECO:0007669"/>
    <property type="project" value="TreeGrafter"/>
</dbReference>
<dbReference type="PROSITE" id="PS50137">
    <property type="entry name" value="DS_RBD"/>
    <property type="match status" value="1"/>
</dbReference>
<dbReference type="Gene3D" id="3.30.160.20">
    <property type="match status" value="1"/>
</dbReference>
<evidence type="ECO:0000259" key="10">
    <source>
        <dbReference type="PROSITE" id="PS50137"/>
    </source>
</evidence>
<feature type="domain" description="RNase III" evidence="11">
    <location>
        <begin position="5"/>
        <end position="133"/>
    </location>
</feature>
<dbReference type="SMART" id="SM00358">
    <property type="entry name" value="DSRM"/>
    <property type="match status" value="1"/>
</dbReference>
<keyword evidence="7 9" id="KW-0378">Hydrolase</keyword>
<keyword evidence="9" id="KW-0699">rRNA-binding</keyword>
<dbReference type="PANTHER" id="PTHR11207:SF0">
    <property type="entry name" value="RIBONUCLEASE 3"/>
    <property type="match status" value="1"/>
</dbReference>
<evidence type="ECO:0000256" key="3">
    <source>
        <dbReference type="ARBA" id="ARBA00022552"/>
    </source>
</evidence>
<feature type="domain" description="DRBM" evidence="10">
    <location>
        <begin position="159"/>
        <end position="228"/>
    </location>
</feature>
<dbReference type="SUPFAM" id="SSF54768">
    <property type="entry name" value="dsRNA-binding domain-like"/>
    <property type="match status" value="1"/>
</dbReference>